<keyword evidence="9 14" id="KW-1133">Transmembrane helix</keyword>
<keyword evidence="11" id="KW-0443">Lipid metabolism</keyword>
<dbReference type="AlphaFoldDB" id="A0A7S3CL64"/>
<evidence type="ECO:0000256" key="2">
    <source>
        <dbReference type="ARBA" id="ARBA00004477"/>
    </source>
</evidence>
<keyword evidence="13" id="KW-0275">Fatty acid biosynthesis</keyword>
<keyword evidence="5" id="KW-0479">Metal-binding</keyword>
<keyword evidence="10" id="KW-0560">Oxidoreductase</keyword>
<reference evidence="16" key="1">
    <citation type="submission" date="2021-01" db="EMBL/GenBank/DDBJ databases">
        <authorList>
            <person name="Corre E."/>
            <person name="Pelletier E."/>
            <person name="Niang G."/>
            <person name="Scheremetjew M."/>
            <person name="Finn R."/>
            <person name="Kale V."/>
            <person name="Holt S."/>
            <person name="Cochrane G."/>
            <person name="Meng A."/>
            <person name="Brown T."/>
            <person name="Cohen L."/>
        </authorList>
    </citation>
    <scope>NUCLEOTIDE SEQUENCE</scope>
    <source>
        <strain evidence="16">Ras09</strain>
    </source>
</reference>
<keyword evidence="3" id="KW-0444">Lipid biosynthesis</keyword>
<name>A0A7S3CL64_9SPIT</name>
<dbReference type="Pfam" id="PF04116">
    <property type="entry name" value="FA_hydroxylase"/>
    <property type="match status" value="1"/>
</dbReference>
<sequence>MIMGALTWSFSEYFLHRFVFHGEQTWVPDTPFMIAFHFFINGNHHAYPQDPLRLTFPFIPACAVLYLFGGLPLSYVVPQAYYYVFMAGWLTTYVAYEMIHYFTHFGSTQSKFWSFIKKNHIDHHYRNANQGYGISSPLFDWVFRSGIKL</sequence>
<keyword evidence="8" id="KW-0862">Zinc</keyword>
<evidence type="ECO:0000256" key="5">
    <source>
        <dbReference type="ARBA" id="ARBA00022723"/>
    </source>
</evidence>
<evidence type="ECO:0000256" key="4">
    <source>
        <dbReference type="ARBA" id="ARBA00022692"/>
    </source>
</evidence>
<evidence type="ECO:0000256" key="8">
    <source>
        <dbReference type="ARBA" id="ARBA00022833"/>
    </source>
</evidence>
<dbReference type="EMBL" id="HBIA01003564">
    <property type="protein sequence ID" value="CAE0230064.1"/>
    <property type="molecule type" value="Transcribed_RNA"/>
</dbReference>
<keyword evidence="7" id="KW-0276">Fatty acid metabolism</keyword>
<keyword evidence="12 14" id="KW-0472">Membrane</keyword>
<evidence type="ECO:0000256" key="13">
    <source>
        <dbReference type="ARBA" id="ARBA00023160"/>
    </source>
</evidence>
<evidence type="ECO:0000256" key="6">
    <source>
        <dbReference type="ARBA" id="ARBA00022824"/>
    </source>
</evidence>
<dbReference type="InterPro" id="IPR006694">
    <property type="entry name" value="Fatty_acid_hydroxylase"/>
</dbReference>
<evidence type="ECO:0000256" key="3">
    <source>
        <dbReference type="ARBA" id="ARBA00022516"/>
    </source>
</evidence>
<evidence type="ECO:0000313" key="16">
    <source>
        <dbReference type="EMBL" id="CAE0230064.1"/>
    </source>
</evidence>
<accession>A0A7S3CL64</accession>
<evidence type="ECO:0000256" key="1">
    <source>
        <dbReference type="ARBA" id="ARBA00001947"/>
    </source>
</evidence>
<comment type="subcellular location">
    <subcellularLocation>
        <location evidence="2">Endoplasmic reticulum membrane</location>
        <topology evidence="2">Multi-pass membrane protein</topology>
    </subcellularLocation>
</comment>
<proteinExistence type="predicted"/>
<dbReference type="GO" id="GO:0005506">
    <property type="term" value="F:iron ion binding"/>
    <property type="evidence" value="ECO:0007669"/>
    <property type="project" value="InterPro"/>
</dbReference>
<dbReference type="PANTHER" id="PTHR12863:SF1">
    <property type="entry name" value="FATTY ACID 2-HYDROXYLASE"/>
    <property type="match status" value="1"/>
</dbReference>
<evidence type="ECO:0000256" key="11">
    <source>
        <dbReference type="ARBA" id="ARBA00023098"/>
    </source>
</evidence>
<evidence type="ECO:0000256" key="12">
    <source>
        <dbReference type="ARBA" id="ARBA00023136"/>
    </source>
</evidence>
<evidence type="ECO:0000256" key="10">
    <source>
        <dbReference type="ARBA" id="ARBA00023002"/>
    </source>
</evidence>
<dbReference type="GO" id="GO:0005789">
    <property type="term" value="C:endoplasmic reticulum membrane"/>
    <property type="evidence" value="ECO:0007669"/>
    <property type="project" value="UniProtKB-SubCell"/>
</dbReference>
<dbReference type="InterPro" id="IPR014430">
    <property type="entry name" value="Scs7"/>
</dbReference>
<dbReference type="GO" id="GO:0080132">
    <property type="term" value="F:fatty acid 2-hydroxylase activity"/>
    <property type="evidence" value="ECO:0007669"/>
    <property type="project" value="InterPro"/>
</dbReference>
<evidence type="ECO:0000256" key="14">
    <source>
        <dbReference type="SAM" id="Phobius"/>
    </source>
</evidence>
<protein>
    <recommendedName>
        <fullName evidence="15">Fatty acid hydroxylase domain-containing protein</fullName>
    </recommendedName>
</protein>
<keyword evidence="4 14" id="KW-0812">Transmembrane</keyword>
<evidence type="ECO:0000256" key="9">
    <source>
        <dbReference type="ARBA" id="ARBA00022989"/>
    </source>
</evidence>
<gene>
    <name evidence="16" type="ORF">SRAS04492_LOCUS1851</name>
</gene>
<evidence type="ECO:0000256" key="7">
    <source>
        <dbReference type="ARBA" id="ARBA00022832"/>
    </source>
</evidence>
<organism evidence="16">
    <name type="scientific">Strombidium rassoulzadegani</name>
    <dbReference type="NCBI Taxonomy" id="1082188"/>
    <lineage>
        <taxon>Eukaryota</taxon>
        <taxon>Sar</taxon>
        <taxon>Alveolata</taxon>
        <taxon>Ciliophora</taxon>
        <taxon>Intramacronucleata</taxon>
        <taxon>Spirotrichea</taxon>
        <taxon>Oligotrichia</taxon>
        <taxon>Strombidiidae</taxon>
        <taxon>Strombidium</taxon>
    </lineage>
</organism>
<feature type="transmembrane region" description="Helical" evidence="14">
    <location>
        <begin position="81"/>
        <end position="102"/>
    </location>
</feature>
<dbReference type="GO" id="GO:0006633">
    <property type="term" value="P:fatty acid biosynthetic process"/>
    <property type="evidence" value="ECO:0007669"/>
    <property type="project" value="UniProtKB-KW"/>
</dbReference>
<feature type="transmembrane region" description="Helical" evidence="14">
    <location>
        <begin position="54"/>
        <end position="75"/>
    </location>
</feature>
<feature type="domain" description="Fatty acid hydroxylase" evidence="15">
    <location>
        <begin position="2"/>
        <end position="144"/>
    </location>
</feature>
<keyword evidence="6" id="KW-0256">Endoplasmic reticulum</keyword>
<evidence type="ECO:0000259" key="15">
    <source>
        <dbReference type="Pfam" id="PF04116"/>
    </source>
</evidence>
<comment type="cofactor">
    <cofactor evidence="1">
        <name>Zn(2+)</name>
        <dbReference type="ChEBI" id="CHEBI:29105"/>
    </cofactor>
</comment>
<dbReference type="PANTHER" id="PTHR12863">
    <property type="entry name" value="FATTY ACID HYDROXYLASE"/>
    <property type="match status" value="1"/>
</dbReference>